<dbReference type="CDD" id="cd13553">
    <property type="entry name" value="PBP2_NrtA_CpmA_like"/>
    <property type="match status" value="1"/>
</dbReference>
<dbReference type="GO" id="GO:0012505">
    <property type="term" value="C:endomembrane system"/>
    <property type="evidence" value="ECO:0007669"/>
    <property type="project" value="UniProtKB-SubCell"/>
</dbReference>
<proteinExistence type="inferred from homology"/>
<evidence type="ECO:0000256" key="2">
    <source>
        <dbReference type="ARBA" id="ARBA00004418"/>
    </source>
</evidence>
<evidence type="ECO:0000313" key="9">
    <source>
        <dbReference type="EMBL" id="MDX5932052.1"/>
    </source>
</evidence>
<keyword evidence="5" id="KW-1003">Cell membrane</keyword>
<dbReference type="PANTHER" id="PTHR30024">
    <property type="entry name" value="ALIPHATIC SULFONATES-BINDING PROTEIN-RELATED"/>
    <property type="match status" value="1"/>
</dbReference>
<keyword evidence="6" id="KW-0997">Cell inner membrane</keyword>
<dbReference type="Pfam" id="PF13379">
    <property type="entry name" value="NMT1_2"/>
    <property type="match status" value="1"/>
</dbReference>
<dbReference type="RefSeq" id="WP_319614902.1">
    <property type="nucleotide sequence ID" value="NZ_JAWXYB010000018.1"/>
</dbReference>
<evidence type="ECO:0000256" key="5">
    <source>
        <dbReference type="ARBA" id="ARBA00022475"/>
    </source>
</evidence>
<evidence type="ECO:0000256" key="3">
    <source>
        <dbReference type="ARBA" id="ARBA00010742"/>
    </source>
</evidence>
<organism evidence="9 10">
    <name type="scientific">Acidiphilium acidophilum</name>
    <name type="common">Thiobacillus acidophilus</name>
    <dbReference type="NCBI Taxonomy" id="76588"/>
    <lineage>
        <taxon>Bacteria</taxon>
        <taxon>Pseudomonadati</taxon>
        <taxon>Pseudomonadota</taxon>
        <taxon>Alphaproteobacteria</taxon>
        <taxon>Acetobacterales</taxon>
        <taxon>Acidocellaceae</taxon>
        <taxon>Acidiphilium</taxon>
    </lineage>
</organism>
<accession>A0AAW9DVJ7</accession>
<dbReference type="PANTHER" id="PTHR30024:SF47">
    <property type="entry name" value="TAURINE-BINDING PERIPLASMIC PROTEIN"/>
    <property type="match status" value="1"/>
</dbReference>
<evidence type="ECO:0000256" key="6">
    <source>
        <dbReference type="ARBA" id="ARBA00022519"/>
    </source>
</evidence>
<dbReference type="GO" id="GO:0042597">
    <property type="term" value="C:periplasmic space"/>
    <property type="evidence" value="ECO:0007669"/>
    <property type="project" value="UniProtKB-SubCell"/>
</dbReference>
<evidence type="ECO:0000256" key="8">
    <source>
        <dbReference type="ARBA" id="ARBA00023136"/>
    </source>
</evidence>
<comment type="similarity">
    <text evidence="3">Belongs to the bacterial solute-binding protein SsuA/TauA family.</text>
</comment>
<comment type="subcellular location">
    <subcellularLocation>
        <location evidence="1">Endomembrane system</location>
    </subcellularLocation>
    <subcellularLocation>
        <location evidence="2">Periplasm</location>
    </subcellularLocation>
</comment>
<dbReference type="EMBL" id="JAWXYB010000018">
    <property type="protein sequence ID" value="MDX5932052.1"/>
    <property type="molecule type" value="Genomic_DNA"/>
</dbReference>
<evidence type="ECO:0000256" key="4">
    <source>
        <dbReference type="ARBA" id="ARBA00022448"/>
    </source>
</evidence>
<dbReference type="InterPro" id="IPR044527">
    <property type="entry name" value="NrtA/CpmA_ABC-bd_dom"/>
</dbReference>
<dbReference type="SUPFAM" id="SSF53850">
    <property type="entry name" value="Periplasmic binding protein-like II"/>
    <property type="match status" value="1"/>
</dbReference>
<keyword evidence="8" id="KW-0472">Membrane</keyword>
<evidence type="ECO:0000256" key="7">
    <source>
        <dbReference type="ARBA" id="ARBA00022729"/>
    </source>
</evidence>
<keyword evidence="10" id="KW-1185">Reference proteome</keyword>
<dbReference type="Proteomes" id="UP001279553">
    <property type="component" value="Unassembled WGS sequence"/>
</dbReference>
<dbReference type="Gene3D" id="3.40.190.10">
    <property type="entry name" value="Periplasmic binding protein-like II"/>
    <property type="match status" value="2"/>
</dbReference>
<reference evidence="9 10" key="1">
    <citation type="submission" date="2023-11" db="EMBL/GenBank/DDBJ databases">
        <title>MicrobeMod: A computational toolkit for identifying prokaryotic methylation and restriction-modification with nanopore sequencing.</title>
        <authorList>
            <person name="Crits-Christoph A."/>
            <person name="Kang S.C."/>
            <person name="Lee H."/>
            <person name="Ostrov N."/>
        </authorList>
    </citation>
    <scope>NUCLEOTIDE SEQUENCE [LARGE SCALE GENOMIC DNA]</scope>
    <source>
        <strain evidence="9 10">DSMZ 700</strain>
    </source>
</reference>
<evidence type="ECO:0000256" key="1">
    <source>
        <dbReference type="ARBA" id="ARBA00004308"/>
    </source>
</evidence>
<protein>
    <submittedName>
        <fullName evidence="9">ABC transporter substrate-binding protein</fullName>
    </submittedName>
</protein>
<dbReference type="AlphaFoldDB" id="A0AAW9DVJ7"/>
<evidence type="ECO:0000313" key="10">
    <source>
        <dbReference type="Proteomes" id="UP001279553"/>
    </source>
</evidence>
<keyword evidence="7" id="KW-0732">Signal</keyword>
<sequence>MSAQGLRIGIVQLLDSAPVLLAREFGYFTQAGLDVTVVIEPSWANIADKLAYGMLDAAVILGPLAVAMTLGLRGRPSALRFAGTLSRNGNAIVLAAGRAAAPVRFAVVHAYSNHDLLLRDWIAASGMVPADASIITLPPPDMVNALERGSIDGFCAGAPWGSIAVRQGAGIITAVSADLAPDHPEKLLVLRAEFADAHPMAAAALRDALGAATSLCGTASARRDLAAILAAPRNLDLPSSVLEAALTPSGGNPVFMTGAALRPAVADLEWTIARMQAAGHLAGTDPTQAVATLMGTPSVSD</sequence>
<keyword evidence="4" id="KW-0813">Transport</keyword>
<gene>
    <name evidence="9" type="ORF">SIL87_14915</name>
</gene>
<name>A0AAW9DVJ7_ACIAO</name>
<comment type="caution">
    <text evidence="9">The sequence shown here is derived from an EMBL/GenBank/DDBJ whole genome shotgun (WGS) entry which is preliminary data.</text>
</comment>